<reference evidence="2 3" key="2">
    <citation type="journal article" date="2017" name="Front. Plant Sci.">
        <title>Gene Classification and Mining of Molecular Markers Useful in Red Clover (Trifolium pratense) Breeding.</title>
        <authorList>
            <person name="Istvanek J."/>
            <person name="Dluhosova J."/>
            <person name="Dluhos P."/>
            <person name="Patkova L."/>
            <person name="Nedelnik J."/>
            <person name="Repkova J."/>
        </authorList>
    </citation>
    <scope>NUCLEOTIDE SEQUENCE [LARGE SCALE GENOMIC DNA]</scope>
    <source>
        <strain evidence="3">cv. Tatra</strain>
        <tissue evidence="2">Young leaves</tissue>
    </source>
</reference>
<protein>
    <submittedName>
        <fullName evidence="2">Uncharacterized protein</fullName>
    </submittedName>
</protein>
<dbReference type="AlphaFoldDB" id="A0A2K3MYU2"/>
<evidence type="ECO:0000313" key="2">
    <source>
        <dbReference type="EMBL" id="PNX95970.1"/>
    </source>
</evidence>
<reference evidence="2 3" key="1">
    <citation type="journal article" date="2014" name="Am. J. Bot.">
        <title>Genome assembly and annotation for red clover (Trifolium pratense; Fabaceae).</title>
        <authorList>
            <person name="Istvanek J."/>
            <person name="Jaros M."/>
            <person name="Krenek A."/>
            <person name="Repkova J."/>
        </authorList>
    </citation>
    <scope>NUCLEOTIDE SEQUENCE [LARGE SCALE GENOMIC DNA]</scope>
    <source>
        <strain evidence="3">cv. Tatra</strain>
        <tissue evidence="2">Young leaves</tissue>
    </source>
</reference>
<name>A0A2K3MYU2_TRIPR</name>
<evidence type="ECO:0000256" key="1">
    <source>
        <dbReference type="SAM" id="MobiDB-lite"/>
    </source>
</evidence>
<comment type="caution">
    <text evidence="2">The sequence shown here is derived from an EMBL/GenBank/DDBJ whole genome shotgun (WGS) entry which is preliminary data.</text>
</comment>
<sequence length="232" mass="25847">MPDASSFFCAIPHLEIHAEHMEFDALLPHSKSMWTSVSQKKVQHDPTLVQVEILSNYASTHTRTVDRKSEESFFSSLFSVSWSKFGAAEILPPVHREDLCVLRLDPISFASGSTNSKGKQCDLPTLLLAGRVGCVRETSHFTPVETSGNWTLVVWNLEHIDIRATALGKPWCESCACRKPWEGAGEREFLVDGVPVERALTDSRVEEELTVGSPYADKKEEDWNSRQSGSGI</sequence>
<accession>A0A2K3MYU2</accession>
<organism evidence="2 3">
    <name type="scientific">Trifolium pratense</name>
    <name type="common">Red clover</name>
    <dbReference type="NCBI Taxonomy" id="57577"/>
    <lineage>
        <taxon>Eukaryota</taxon>
        <taxon>Viridiplantae</taxon>
        <taxon>Streptophyta</taxon>
        <taxon>Embryophyta</taxon>
        <taxon>Tracheophyta</taxon>
        <taxon>Spermatophyta</taxon>
        <taxon>Magnoliopsida</taxon>
        <taxon>eudicotyledons</taxon>
        <taxon>Gunneridae</taxon>
        <taxon>Pentapetalae</taxon>
        <taxon>rosids</taxon>
        <taxon>fabids</taxon>
        <taxon>Fabales</taxon>
        <taxon>Fabaceae</taxon>
        <taxon>Papilionoideae</taxon>
        <taxon>50 kb inversion clade</taxon>
        <taxon>NPAAA clade</taxon>
        <taxon>Hologalegina</taxon>
        <taxon>IRL clade</taxon>
        <taxon>Trifolieae</taxon>
        <taxon>Trifolium</taxon>
    </lineage>
</organism>
<dbReference type="Proteomes" id="UP000236291">
    <property type="component" value="Unassembled WGS sequence"/>
</dbReference>
<proteinExistence type="predicted"/>
<evidence type="ECO:0000313" key="3">
    <source>
        <dbReference type="Proteomes" id="UP000236291"/>
    </source>
</evidence>
<dbReference type="EMBL" id="ASHM01014013">
    <property type="protein sequence ID" value="PNX95970.1"/>
    <property type="molecule type" value="Genomic_DNA"/>
</dbReference>
<gene>
    <name evidence="2" type="ORF">L195_g019170</name>
</gene>
<feature type="region of interest" description="Disordered" evidence="1">
    <location>
        <begin position="205"/>
        <end position="232"/>
    </location>
</feature>